<organism evidence="2">
    <name type="scientific">Naegleria gruberi</name>
    <name type="common">Amoeba</name>
    <dbReference type="NCBI Taxonomy" id="5762"/>
    <lineage>
        <taxon>Eukaryota</taxon>
        <taxon>Discoba</taxon>
        <taxon>Heterolobosea</taxon>
        <taxon>Tetramitia</taxon>
        <taxon>Eutetramitia</taxon>
        <taxon>Vahlkampfiidae</taxon>
        <taxon>Naegleria</taxon>
    </lineage>
</organism>
<dbReference type="Proteomes" id="UP000006671">
    <property type="component" value="Unassembled WGS sequence"/>
</dbReference>
<dbReference type="KEGG" id="ngr:NAEGRDRAFT_47639"/>
<sequence length="175" mass="20023">MPNAIIDRLVEGNRCGERDVVLLDAEDMKTVASAASKIISITNNKTVKIVNIDKENITSEEDVFNCFEKALDSDFQKFWDGFFTMLRNYHEDDLSYVLVNVVSIPVLEREDEELNEQLVSTFFKILLDVKEEKDDDESVQLLITAPREDADRVSYLCEDHGGQLYDKNSNPIQLP</sequence>
<evidence type="ECO:0000313" key="1">
    <source>
        <dbReference type="EMBL" id="EFC46898.1"/>
    </source>
</evidence>
<dbReference type="VEuPathDB" id="AmoebaDB:NAEGRDRAFT_47639"/>
<dbReference type="AlphaFoldDB" id="D2V916"/>
<accession>D2V916</accession>
<evidence type="ECO:0000313" key="2">
    <source>
        <dbReference type="Proteomes" id="UP000006671"/>
    </source>
</evidence>
<name>D2V916_NAEGR</name>
<dbReference type="EMBL" id="GG738857">
    <property type="protein sequence ID" value="EFC46898.1"/>
    <property type="molecule type" value="Genomic_DNA"/>
</dbReference>
<gene>
    <name evidence="1" type="ORF">NAEGRDRAFT_47639</name>
</gene>
<reference evidence="1 2" key="1">
    <citation type="journal article" date="2010" name="Cell">
        <title>The genome of Naegleria gruberi illuminates early eukaryotic versatility.</title>
        <authorList>
            <person name="Fritz-Laylin L.K."/>
            <person name="Prochnik S.E."/>
            <person name="Ginger M.L."/>
            <person name="Dacks J.B."/>
            <person name="Carpenter M.L."/>
            <person name="Field M.C."/>
            <person name="Kuo A."/>
            <person name="Paredez A."/>
            <person name="Chapman J."/>
            <person name="Pham J."/>
            <person name="Shu S."/>
            <person name="Neupane R."/>
            <person name="Cipriano M."/>
            <person name="Mancuso J."/>
            <person name="Tu H."/>
            <person name="Salamov A."/>
            <person name="Lindquist E."/>
            <person name="Shapiro H."/>
            <person name="Lucas S."/>
            <person name="Grigoriev I.V."/>
            <person name="Cande W.Z."/>
            <person name="Fulton C."/>
            <person name="Rokhsar D.S."/>
            <person name="Dawson S.C."/>
        </authorList>
    </citation>
    <scope>NUCLEOTIDE SEQUENCE [LARGE SCALE GENOMIC DNA]</scope>
    <source>
        <strain evidence="1 2">NEG-M</strain>
    </source>
</reference>
<protein>
    <submittedName>
        <fullName evidence="1">Predicted protein</fullName>
    </submittedName>
</protein>
<dbReference type="RefSeq" id="XP_002679642.1">
    <property type="nucleotide sequence ID" value="XM_002679596.1"/>
</dbReference>
<keyword evidence="2" id="KW-1185">Reference proteome</keyword>
<proteinExistence type="predicted"/>
<dbReference type="GeneID" id="8848808"/>
<dbReference type="InParanoid" id="D2V916"/>